<dbReference type="Pfam" id="PF02557">
    <property type="entry name" value="VanY"/>
    <property type="match status" value="1"/>
</dbReference>
<dbReference type="GO" id="GO:0004180">
    <property type="term" value="F:carboxypeptidase activity"/>
    <property type="evidence" value="ECO:0007669"/>
    <property type="project" value="UniProtKB-KW"/>
</dbReference>
<dbReference type="GO" id="GO:0006508">
    <property type="term" value="P:proteolysis"/>
    <property type="evidence" value="ECO:0007669"/>
    <property type="project" value="InterPro"/>
</dbReference>
<dbReference type="SUPFAM" id="SSF55166">
    <property type="entry name" value="Hedgehog/DD-peptidase"/>
    <property type="match status" value="1"/>
</dbReference>
<dbReference type="CDD" id="cd14846">
    <property type="entry name" value="Peptidase_M15_like"/>
    <property type="match status" value="1"/>
</dbReference>
<evidence type="ECO:0000259" key="1">
    <source>
        <dbReference type="Pfam" id="PF02557"/>
    </source>
</evidence>
<dbReference type="Gene3D" id="3.30.1380.10">
    <property type="match status" value="1"/>
</dbReference>
<feature type="domain" description="D-alanyl-D-alanine carboxypeptidase-like core" evidence="1">
    <location>
        <begin position="82"/>
        <end position="157"/>
    </location>
</feature>
<keyword evidence="2" id="KW-0121">Carboxypeptidase</keyword>
<proteinExistence type="predicted"/>
<dbReference type="EMBL" id="LN483070">
    <property type="protein sequence ID" value="CEA06912.1"/>
    <property type="molecule type" value="Genomic_DNA"/>
</dbReference>
<protein>
    <submittedName>
        <fullName evidence="2">D-alanyl-D-alanine carboxypeptidase</fullName>
    </submittedName>
</protein>
<keyword evidence="2" id="KW-0645">Protease</keyword>
<organism evidence="2">
    <name type="scientific">Arthrobacter saudimassiliensis</name>
    <dbReference type="NCBI Taxonomy" id="1461584"/>
    <lineage>
        <taxon>Bacteria</taxon>
        <taxon>Bacillati</taxon>
        <taxon>Actinomycetota</taxon>
        <taxon>Actinomycetes</taxon>
        <taxon>Micrococcales</taxon>
        <taxon>Micrococcaceae</taxon>
        <taxon>Arthrobacter</taxon>
    </lineage>
</organism>
<evidence type="ECO:0000313" key="2">
    <source>
        <dbReference type="EMBL" id="CEA06912.1"/>
    </source>
</evidence>
<sequence length="211" mass="22578">MAYFASLRTRDRRTRRVLLVSIVALCLAFLTAYVLTFVDWTPHAGGASGQHLAGPAADPADHGVTAEGVPVFDDTYPTVTNLDPALLGALRTAATDAAAAGVGVVVTSGWRSPEYQERLLDDAVIRYGSEQEASRWVATAETSAHVHGDAVDVGPYTAIDWLAVYGSAYGLCQTYANEPWHFELRPEAATQGCPAMYADPASDPRMHPAGW</sequence>
<dbReference type="InterPro" id="IPR009045">
    <property type="entry name" value="Zn_M74/Hedgehog-like"/>
</dbReference>
<dbReference type="PATRIC" id="fig|1461584.3.peg.213"/>
<reference evidence="2" key="1">
    <citation type="submission" date="2014-07" db="EMBL/GenBank/DDBJ databases">
        <authorList>
            <person name="Urmite Genomes Urmite Genomes"/>
        </authorList>
    </citation>
    <scope>NUCLEOTIDE SEQUENCE</scope>
    <source>
        <strain evidence="2">11W110_air</strain>
    </source>
</reference>
<gene>
    <name evidence="2" type="primary">vanYB_1</name>
    <name evidence="2" type="ORF">BN1051_00216</name>
</gene>
<keyword evidence="2" id="KW-0378">Hydrolase</keyword>
<dbReference type="AlphaFoldDB" id="A0A078MNC0"/>
<dbReference type="InterPro" id="IPR003709">
    <property type="entry name" value="VanY-like_core_dom"/>
</dbReference>
<name>A0A078MNC0_9MICC</name>
<accession>A0A078MNC0</accession>